<sequence length="325" mass="36552">MTLAQYCSQFQKIRRANGTAFSDLTLKKAPHKPLLLLAVLDMVGRKQITSPFISIADEMTELNALFGSFWHKLMPVTHTSSIGFPFSKMGNEPFWHLVPLPDKTVTKELIDKMSTVSQLRQHVMGAQLDEALFVLMQDAQSRQTLIDTLIGTHFSPEAQALLRAEMGEQDTIFQYSLELEQQAKHKVRDSSSIAKYTVQVRDQGFRKAVVRCYDHRCAMCGTRIVTPEGYTAVDAAHIEPWSVSQNDQITNGMALCKLCHWAFDTGVVGVRTDFSIAVARQIGHMPNAPGFIPTLAGRTLILPKEVHLRPKPENFEWHRKTFSVA</sequence>
<dbReference type="Proteomes" id="UP000509597">
    <property type="component" value="Chromosome"/>
</dbReference>
<dbReference type="Pfam" id="PF13391">
    <property type="entry name" value="HNH_2"/>
    <property type="match status" value="1"/>
</dbReference>
<dbReference type="Pfam" id="PF26340">
    <property type="entry name" value="DNA-SBD_ScoMcrA"/>
    <property type="match status" value="1"/>
</dbReference>
<evidence type="ECO:0000259" key="2">
    <source>
        <dbReference type="Pfam" id="PF26340"/>
    </source>
</evidence>
<protein>
    <submittedName>
        <fullName evidence="3">HNH endonuclease</fullName>
    </submittedName>
</protein>
<dbReference type="GO" id="GO:0004519">
    <property type="term" value="F:endonuclease activity"/>
    <property type="evidence" value="ECO:0007669"/>
    <property type="project" value="UniProtKB-KW"/>
</dbReference>
<keyword evidence="3" id="KW-0378">Hydrolase</keyword>
<organism evidence="3 4">
    <name type="scientific">Chitinibacter bivalviorum</name>
    <dbReference type="NCBI Taxonomy" id="2739434"/>
    <lineage>
        <taxon>Bacteria</taxon>
        <taxon>Pseudomonadati</taxon>
        <taxon>Pseudomonadota</taxon>
        <taxon>Betaproteobacteria</taxon>
        <taxon>Neisseriales</taxon>
        <taxon>Chitinibacteraceae</taxon>
        <taxon>Chitinibacter</taxon>
    </lineage>
</organism>
<dbReference type="EMBL" id="CP058627">
    <property type="protein sequence ID" value="QLG88055.1"/>
    <property type="molecule type" value="Genomic_DNA"/>
</dbReference>
<keyword evidence="3" id="KW-0540">Nuclease</keyword>
<name>A0A7H9BHG2_9NEIS</name>
<dbReference type="InterPro" id="IPR003615">
    <property type="entry name" value="HNH_nuc"/>
</dbReference>
<dbReference type="InterPro" id="IPR058813">
    <property type="entry name" value="DNA-SBD_ScoMcrA"/>
</dbReference>
<proteinExistence type="predicted"/>
<dbReference type="CDD" id="cd00085">
    <property type="entry name" value="HNHc"/>
    <property type="match status" value="1"/>
</dbReference>
<keyword evidence="3" id="KW-0255">Endonuclease</keyword>
<dbReference type="InterPro" id="IPR011396">
    <property type="entry name" value="PT_DNA_restrict"/>
</dbReference>
<dbReference type="KEGG" id="chiz:HQ393_07150"/>
<evidence type="ECO:0000313" key="3">
    <source>
        <dbReference type="EMBL" id="QLG88055.1"/>
    </source>
</evidence>
<dbReference type="RefSeq" id="WP_179358134.1">
    <property type="nucleotide sequence ID" value="NZ_CP058627.1"/>
</dbReference>
<keyword evidence="4" id="KW-1185">Reference proteome</keyword>
<dbReference type="PIRSF" id="PIRSF030850">
    <property type="entry name" value="UCP030850"/>
    <property type="match status" value="1"/>
</dbReference>
<reference evidence="3 4" key="1">
    <citation type="submission" date="2020-07" db="EMBL/GenBank/DDBJ databases">
        <title>Complete genome sequence of Chitinibacter sp. 2T18.</title>
        <authorList>
            <person name="Bae J.-W."/>
            <person name="Choi J.-W."/>
        </authorList>
    </citation>
    <scope>NUCLEOTIDE SEQUENCE [LARGE SCALE GENOMIC DNA]</scope>
    <source>
        <strain evidence="3 4">2T18</strain>
    </source>
</reference>
<gene>
    <name evidence="3" type="ORF">HQ393_07150</name>
</gene>
<feature type="domain" description="HNH nuclease" evidence="1">
    <location>
        <begin position="217"/>
        <end position="270"/>
    </location>
</feature>
<evidence type="ECO:0000259" key="1">
    <source>
        <dbReference type="Pfam" id="PF13391"/>
    </source>
</evidence>
<accession>A0A7H9BHG2</accession>
<dbReference type="Gene3D" id="1.10.30.50">
    <property type="match status" value="1"/>
</dbReference>
<feature type="domain" description="ScoMcrA-like DNA sulfur-binding" evidence="2">
    <location>
        <begin position="27"/>
        <end position="167"/>
    </location>
</feature>
<dbReference type="AlphaFoldDB" id="A0A7H9BHG2"/>
<evidence type="ECO:0000313" key="4">
    <source>
        <dbReference type="Proteomes" id="UP000509597"/>
    </source>
</evidence>